<feature type="domain" description="DNA polymerase III beta sliding clamp C-terminal" evidence="11">
    <location>
        <begin position="249"/>
        <end position="373"/>
    </location>
</feature>
<dbReference type="NCBIfam" id="TIGR00663">
    <property type="entry name" value="dnan"/>
    <property type="match status" value="1"/>
</dbReference>
<dbReference type="CDD" id="cd00140">
    <property type="entry name" value="beta_clamp"/>
    <property type="match status" value="1"/>
</dbReference>
<evidence type="ECO:0000256" key="6">
    <source>
        <dbReference type="ARBA" id="ARBA00022705"/>
    </source>
</evidence>
<dbReference type="PANTHER" id="PTHR30478">
    <property type="entry name" value="DNA POLYMERASE III SUBUNIT BETA"/>
    <property type="match status" value="1"/>
</dbReference>
<dbReference type="EMBL" id="UINC01005839">
    <property type="protein sequence ID" value="SVA23860.1"/>
    <property type="molecule type" value="Genomic_DNA"/>
</dbReference>
<dbReference type="PANTHER" id="PTHR30478:SF0">
    <property type="entry name" value="BETA SLIDING CLAMP"/>
    <property type="match status" value="1"/>
</dbReference>
<keyword evidence="5" id="KW-0548">Nucleotidyltransferase</keyword>
<dbReference type="SMART" id="SM00480">
    <property type="entry name" value="POL3Bc"/>
    <property type="match status" value="1"/>
</dbReference>
<dbReference type="GO" id="GO:0006271">
    <property type="term" value="P:DNA strand elongation involved in DNA replication"/>
    <property type="evidence" value="ECO:0007669"/>
    <property type="project" value="TreeGrafter"/>
</dbReference>
<dbReference type="Pfam" id="PF02767">
    <property type="entry name" value="DNA_pol3_beta_2"/>
    <property type="match status" value="1"/>
</dbReference>
<accession>A0A381U6L5</accession>
<dbReference type="AlphaFoldDB" id="A0A381U6L5"/>
<evidence type="ECO:0000256" key="4">
    <source>
        <dbReference type="ARBA" id="ARBA00022679"/>
    </source>
</evidence>
<dbReference type="PIRSF" id="PIRSF000804">
    <property type="entry name" value="DNA_pol_III_b"/>
    <property type="match status" value="1"/>
</dbReference>
<keyword evidence="7" id="KW-0239">DNA-directed DNA polymerase</keyword>
<dbReference type="SUPFAM" id="SSF55979">
    <property type="entry name" value="DNA clamp"/>
    <property type="match status" value="3"/>
</dbReference>
<evidence type="ECO:0000259" key="10">
    <source>
        <dbReference type="Pfam" id="PF02767"/>
    </source>
</evidence>
<evidence type="ECO:0000256" key="2">
    <source>
        <dbReference type="ARBA" id="ARBA00010752"/>
    </source>
</evidence>
<evidence type="ECO:0000313" key="12">
    <source>
        <dbReference type="EMBL" id="SVA23860.1"/>
    </source>
</evidence>
<dbReference type="GO" id="GO:0003677">
    <property type="term" value="F:DNA binding"/>
    <property type="evidence" value="ECO:0007669"/>
    <property type="project" value="UniProtKB-KW"/>
</dbReference>
<dbReference type="Gene3D" id="3.10.150.10">
    <property type="entry name" value="DNA Polymerase III, subunit A, domain 2"/>
    <property type="match status" value="1"/>
</dbReference>
<name>A0A381U6L5_9ZZZZ</name>
<dbReference type="InterPro" id="IPR022637">
    <property type="entry name" value="DNA_polIII_beta_cen"/>
</dbReference>
<comment type="subcellular location">
    <subcellularLocation>
        <location evidence="1">Cytoplasm</location>
    </subcellularLocation>
</comment>
<dbReference type="GO" id="GO:0009360">
    <property type="term" value="C:DNA polymerase III complex"/>
    <property type="evidence" value="ECO:0007669"/>
    <property type="project" value="InterPro"/>
</dbReference>
<keyword evidence="4" id="KW-0808">Transferase</keyword>
<dbReference type="GO" id="GO:0003887">
    <property type="term" value="F:DNA-directed DNA polymerase activity"/>
    <property type="evidence" value="ECO:0007669"/>
    <property type="project" value="UniProtKB-KW"/>
</dbReference>
<dbReference type="Pfam" id="PF02768">
    <property type="entry name" value="DNA_pol3_beta_3"/>
    <property type="match status" value="1"/>
</dbReference>
<dbReference type="GO" id="GO:0008408">
    <property type="term" value="F:3'-5' exonuclease activity"/>
    <property type="evidence" value="ECO:0007669"/>
    <property type="project" value="InterPro"/>
</dbReference>
<sequence length="377" mass="39764">MQVTCLRENLSRGLANVSRAVAARATLPVTQNVLLEGDDGQLKLTATNTEISISTWIGAQIEGEGTVTVPARMLTDFVNSLPGQTVDIEFKNEPVGVVVTCDKFNGEINGIASEEFPPIPTVDGGSSVTIPADTFKGALERVVLAAATDDSRPVLTGVKVELSDDTFTLAAADGFRLAVESGKLDASVDTEVGVIVPAKTLAEVERLLGDGSKSVELSIDADGRSAKFRMDTSEVVSALVQGTFPDYEKLIPTSWGTKATIDLASMVQATRAASIFARDGSGIIRVIVNPGGDDTSGVVKVISRAEEVGSNENELDAVVDGVETKVAFNSKFLMDVLNVLSGKEVALETTSPSSPGVFRSANHEGYTHVVMPMFVQW</sequence>
<dbReference type="GO" id="GO:0005737">
    <property type="term" value="C:cytoplasm"/>
    <property type="evidence" value="ECO:0007669"/>
    <property type="project" value="UniProtKB-SubCell"/>
</dbReference>
<dbReference type="InterPro" id="IPR001001">
    <property type="entry name" value="DNA_polIII_beta"/>
</dbReference>
<evidence type="ECO:0008006" key="13">
    <source>
        <dbReference type="Google" id="ProtNLM"/>
    </source>
</evidence>
<feature type="domain" description="DNA polymerase III beta sliding clamp N-terminal" evidence="9">
    <location>
        <begin position="1"/>
        <end position="119"/>
    </location>
</feature>
<comment type="similarity">
    <text evidence="2">Belongs to the beta sliding clamp family.</text>
</comment>
<dbReference type="Pfam" id="PF00712">
    <property type="entry name" value="DNA_pol3_beta"/>
    <property type="match status" value="1"/>
</dbReference>
<feature type="domain" description="DNA polymerase III beta sliding clamp central" evidence="10">
    <location>
        <begin position="129"/>
        <end position="246"/>
    </location>
</feature>
<evidence type="ECO:0000256" key="3">
    <source>
        <dbReference type="ARBA" id="ARBA00022490"/>
    </source>
</evidence>
<evidence type="ECO:0000256" key="1">
    <source>
        <dbReference type="ARBA" id="ARBA00004496"/>
    </source>
</evidence>
<evidence type="ECO:0000259" key="11">
    <source>
        <dbReference type="Pfam" id="PF02768"/>
    </source>
</evidence>
<keyword evidence="3" id="KW-0963">Cytoplasm</keyword>
<keyword evidence="8" id="KW-0238">DNA-binding</keyword>
<proteinExistence type="inferred from homology"/>
<evidence type="ECO:0000256" key="5">
    <source>
        <dbReference type="ARBA" id="ARBA00022695"/>
    </source>
</evidence>
<dbReference type="Gene3D" id="3.70.10.10">
    <property type="match status" value="1"/>
</dbReference>
<keyword evidence="6" id="KW-0235">DNA replication</keyword>
<dbReference type="InterPro" id="IPR046938">
    <property type="entry name" value="DNA_clamp_sf"/>
</dbReference>
<dbReference type="InterPro" id="IPR022635">
    <property type="entry name" value="DNA_polIII_beta_C"/>
</dbReference>
<evidence type="ECO:0000256" key="7">
    <source>
        <dbReference type="ARBA" id="ARBA00022932"/>
    </source>
</evidence>
<evidence type="ECO:0000259" key="9">
    <source>
        <dbReference type="Pfam" id="PF00712"/>
    </source>
</evidence>
<gene>
    <name evidence="12" type="ORF">METZ01_LOCUS76714</name>
</gene>
<organism evidence="12">
    <name type="scientific">marine metagenome</name>
    <dbReference type="NCBI Taxonomy" id="408172"/>
    <lineage>
        <taxon>unclassified sequences</taxon>
        <taxon>metagenomes</taxon>
        <taxon>ecological metagenomes</taxon>
    </lineage>
</organism>
<protein>
    <recommendedName>
        <fullName evidence="13">Beta sliding clamp</fullName>
    </recommendedName>
</protein>
<evidence type="ECO:0000256" key="8">
    <source>
        <dbReference type="ARBA" id="ARBA00023125"/>
    </source>
</evidence>
<dbReference type="InterPro" id="IPR022634">
    <property type="entry name" value="DNA_polIII_beta_N"/>
</dbReference>
<reference evidence="12" key="1">
    <citation type="submission" date="2018-05" db="EMBL/GenBank/DDBJ databases">
        <authorList>
            <person name="Lanie J.A."/>
            <person name="Ng W.-L."/>
            <person name="Kazmierczak K.M."/>
            <person name="Andrzejewski T.M."/>
            <person name="Davidsen T.M."/>
            <person name="Wayne K.J."/>
            <person name="Tettelin H."/>
            <person name="Glass J.I."/>
            <person name="Rusch D."/>
            <person name="Podicherti R."/>
            <person name="Tsui H.-C.T."/>
            <person name="Winkler M.E."/>
        </authorList>
    </citation>
    <scope>NUCLEOTIDE SEQUENCE</scope>
</reference>